<dbReference type="Proteomes" id="UP001163739">
    <property type="component" value="Chromosome"/>
</dbReference>
<accession>A0ABY6MYH0</accession>
<evidence type="ECO:0000259" key="1">
    <source>
        <dbReference type="Pfam" id="PF07238"/>
    </source>
</evidence>
<dbReference type="Pfam" id="PF07238">
    <property type="entry name" value="PilZ"/>
    <property type="match status" value="1"/>
</dbReference>
<gene>
    <name evidence="2" type="ORF">NKI27_12355</name>
</gene>
<protein>
    <submittedName>
        <fullName evidence="2">PilZ domain-containing protein</fullName>
    </submittedName>
</protein>
<proteinExistence type="predicted"/>
<evidence type="ECO:0000313" key="2">
    <source>
        <dbReference type="EMBL" id="UZE94868.1"/>
    </source>
</evidence>
<reference evidence="2" key="1">
    <citation type="submission" date="2022-06" db="EMBL/GenBank/DDBJ databases">
        <title>Alkalimarinus sp. nov., isolated from gut of a Alitta virens.</title>
        <authorList>
            <person name="Yang A.I."/>
            <person name="Shin N.-R."/>
        </authorList>
    </citation>
    <scope>NUCLEOTIDE SEQUENCE</scope>
    <source>
        <strain evidence="2">A2M4</strain>
    </source>
</reference>
<dbReference type="InterPro" id="IPR009875">
    <property type="entry name" value="PilZ_domain"/>
</dbReference>
<organism evidence="2 3">
    <name type="scientific">Alkalimarinus alittae</name>
    <dbReference type="NCBI Taxonomy" id="2961619"/>
    <lineage>
        <taxon>Bacteria</taxon>
        <taxon>Pseudomonadati</taxon>
        <taxon>Pseudomonadota</taxon>
        <taxon>Gammaproteobacteria</taxon>
        <taxon>Alteromonadales</taxon>
        <taxon>Alteromonadaceae</taxon>
        <taxon>Alkalimarinus</taxon>
    </lineage>
</organism>
<sequence>MKVSFDVEVRHPLGGVARYQTRDMSDTGMFVVGENANVALKVGEIVRVLIETANFVEPMTMDVRVVRHTVDGKALSFI</sequence>
<dbReference type="Gene3D" id="2.40.10.220">
    <property type="entry name" value="predicted glycosyltransferase like domains"/>
    <property type="match status" value="1"/>
</dbReference>
<feature type="domain" description="PilZ" evidence="1">
    <location>
        <begin position="2"/>
        <end position="72"/>
    </location>
</feature>
<name>A0ABY6MYH0_9ALTE</name>
<evidence type="ECO:0000313" key="3">
    <source>
        <dbReference type="Proteomes" id="UP001163739"/>
    </source>
</evidence>
<keyword evidence="3" id="KW-1185">Reference proteome</keyword>
<dbReference type="EMBL" id="CP100390">
    <property type="protein sequence ID" value="UZE94868.1"/>
    <property type="molecule type" value="Genomic_DNA"/>
</dbReference>